<dbReference type="InterPro" id="IPR013783">
    <property type="entry name" value="Ig-like_fold"/>
</dbReference>
<reference evidence="3 4" key="1">
    <citation type="submission" date="2021-04" db="EMBL/GenBank/DDBJ databases">
        <authorList>
            <person name="De Guttry C."/>
            <person name="Zahm M."/>
            <person name="Klopp C."/>
            <person name="Cabau C."/>
            <person name="Louis A."/>
            <person name="Berthelot C."/>
            <person name="Parey E."/>
            <person name="Roest Crollius H."/>
            <person name="Montfort J."/>
            <person name="Robinson-Rechavi M."/>
            <person name="Bucao C."/>
            <person name="Bouchez O."/>
            <person name="Gislard M."/>
            <person name="Lluch J."/>
            <person name="Milhes M."/>
            <person name="Lampietro C."/>
            <person name="Lopez Roques C."/>
            <person name="Donnadieu C."/>
            <person name="Braasch I."/>
            <person name="Desvignes T."/>
            <person name="Postlethwait J."/>
            <person name="Bobe J."/>
            <person name="Wedekind C."/>
            <person name="Guiguen Y."/>
        </authorList>
    </citation>
    <scope>NUCLEOTIDE SEQUENCE [LARGE SCALE GENOMIC DNA]</scope>
    <source>
        <strain evidence="3">Cs_M1</strain>
        <tissue evidence="3">Blood</tissue>
    </source>
</reference>
<evidence type="ECO:0000256" key="1">
    <source>
        <dbReference type="SAM" id="Phobius"/>
    </source>
</evidence>
<dbReference type="PANTHER" id="PTHR46013">
    <property type="entry name" value="VASCULAR CELL ADHESION MOLECULE 1"/>
    <property type="match status" value="1"/>
</dbReference>
<dbReference type="SMART" id="SM00409">
    <property type="entry name" value="IG"/>
    <property type="match status" value="2"/>
</dbReference>
<dbReference type="SUPFAM" id="SSF48726">
    <property type="entry name" value="Immunoglobulin"/>
    <property type="match status" value="2"/>
</dbReference>
<feature type="domain" description="Ig-like" evidence="2">
    <location>
        <begin position="86"/>
        <end position="165"/>
    </location>
</feature>
<dbReference type="InterPro" id="IPR003598">
    <property type="entry name" value="Ig_sub2"/>
</dbReference>
<feature type="transmembrane region" description="Helical" evidence="1">
    <location>
        <begin position="180"/>
        <end position="201"/>
    </location>
</feature>
<feature type="domain" description="Ig-like" evidence="2">
    <location>
        <begin position="1"/>
        <end position="81"/>
    </location>
</feature>
<protein>
    <recommendedName>
        <fullName evidence="2">Ig-like domain-containing protein</fullName>
    </recommendedName>
</protein>
<organism evidence="3 4">
    <name type="scientific">Coregonus suidteri</name>
    <dbReference type="NCBI Taxonomy" id="861788"/>
    <lineage>
        <taxon>Eukaryota</taxon>
        <taxon>Metazoa</taxon>
        <taxon>Chordata</taxon>
        <taxon>Craniata</taxon>
        <taxon>Vertebrata</taxon>
        <taxon>Euteleostomi</taxon>
        <taxon>Actinopterygii</taxon>
        <taxon>Neopterygii</taxon>
        <taxon>Teleostei</taxon>
        <taxon>Protacanthopterygii</taxon>
        <taxon>Salmoniformes</taxon>
        <taxon>Salmonidae</taxon>
        <taxon>Coregoninae</taxon>
        <taxon>Coregonus</taxon>
    </lineage>
</organism>
<dbReference type="PRINTS" id="PR01474">
    <property type="entry name" value="VCAM1"/>
</dbReference>
<keyword evidence="1" id="KW-1133">Transmembrane helix</keyword>
<sequence length="296" mass="32355">LQVKVSSATVTEGKAVLLTCRTTCNLTDNPNPTYIWYKNGQLVNNQNNYLFLDSVSGEDAGRYSCNTKGYENLYSPEETLTVIYAPKNTSVSVSPSGEIVERSSVTLTCNSDANPPVDKYTWYKKNVTSPKASGQSYSITNISSEDSGEYYCEAVNEVGAKNSTSQWIIIAGKQTSVKNAAIGITVVVLVLILCLSGFMWFRKKATTSTSVTRDTADNGQVNSSLVHDNISGMAMTPAAAQRADTDDQDDVHYASVHFCNQEVPLYSTVQLPRPQKEDDDVQYAAVKFNRPSAATW</sequence>
<dbReference type="SMART" id="SM00408">
    <property type="entry name" value="IGc2"/>
    <property type="match status" value="2"/>
</dbReference>
<dbReference type="EMBL" id="JAGTTL010000027">
    <property type="protein sequence ID" value="KAK6300794.1"/>
    <property type="molecule type" value="Genomic_DNA"/>
</dbReference>
<accession>A0AAN8L465</accession>
<name>A0AAN8L465_9TELE</name>
<dbReference type="GO" id="GO:0098609">
    <property type="term" value="P:cell-cell adhesion"/>
    <property type="evidence" value="ECO:0007669"/>
    <property type="project" value="InterPro"/>
</dbReference>
<keyword evidence="4" id="KW-1185">Reference proteome</keyword>
<dbReference type="CDD" id="cd00096">
    <property type="entry name" value="Ig"/>
    <property type="match status" value="2"/>
</dbReference>
<dbReference type="InterPro" id="IPR036179">
    <property type="entry name" value="Ig-like_dom_sf"/>
</dbReference>
<dbReference type="PROSITE" id="PS50835">
    <property type="entry name" value="IG_LIKE"/>
    <property type="match status" value="2"/>
</dbReference>
<feature type="non-terminal residue" evidence="3">
    <location>
        <position position="1"/>
    </location>
</feature>
<gene>
    <name evidence="3" type="ORF">J4Q44_G00288920</name>
</gene>
<dbReference type="Gene3D" id="2.60.40.10">
    <property type="entry name" value="Immunoglobulins"/>
    <property type="match status" value="2"/>
</dbReference>
<dbReference type="Proteomes" id="UP001356427">
    <property type="component" value="Unassembled WGS sequence"/>
</dbReference>
<evidence type="ECO:0000313" key="3">
    <source>
        <dbReference type="EMBL" id="KAK6300794.1"/>
    </source>
</evidence>
<proteinExistence type="predicted"/>
<keyword evidence="1" id="KW-0812">Transmembrane</keyword>
<dbReference type="AlphaFoldDB" id="A0AAN8L465"/>
<dbReference type="PANTHER" id="PTHR46013:SF4">
    <property type="entry name" value="B-CELL RECEPTOR CD22-RELATED"/>
    <property type="match status" value="1"/>
</dbReference>
<evidence type="ECO:0000259" key="2">
    <source>
        <dbReference type="PROSITE" id="PS50835"/>
    </source>
</evidence>
<dbReference type="InterPro" id="IPR003599">
    <property type="entry name" value="Ig_sub"/>
</dbReference>
<comment type="caution">
    <text evidence="3">The sequence shown here is derived from an EMBL/GenBank/DDBJ whole genome shotgun (WGS) entry which is preliminary data.</text>
</comment>
<evidence type="ECO:0000313" key="4">
    <source>
        <dbReference type="Proteomes" id="UP001356427"/>
    </source>
</evidence>
<dbReference type="Pfam" id="PF13895">
    <property type="entry name" value="Ig_2"/>
    <property type="match status" value="2"/>
</dbReference>
<dbReference type="GO" id="GO:0016020">
    <property type="term" value="C:membrane"/>
    <property type="evidence" value="ECO:0007669"/>
    <property type="project" value="InterPro"/>
</dbReference>
<dbReference type="InterPro" id="IPR007110">
    <property type="entry name" value="Ig-like_dom"/>
</dbReference>
<keyword evidence="1" id="KW-0472">Membrane</keyword>
<dbReference type="InterPro" id="IPR003989">
    <property type="entry name" value="VCAM-1"/>
</dbReference>